<sequence>MPSAGGHGDAMQVPAGHEDGDYFSRKQRLLAVLFQSVVTGPVAHEAARAHLGPNVLAACTGKERFETSMTGSPTKSGTTTVNGGSDRRAGANAYRTTHKSRAASRAGGRGHNLDEGNTEKNRSRCLHVTEHRRSATVASENETPSLPNGNEGCRKRKFYDEQLPVGVYRQKQKYVANWIHPKTRRQIKVSFPIDLWGDSQARKMAVIARRERCMDVGEVESLLKREERNKTSRHQPVPSGGGGNQISNDSYSAVSMAAVQRADLKTGKYHPPDSALENA</sequence>
<feature type="compositionally biased region" description="Basic and acidic residues" evidence="1">
    <location>
        <begin position="111"/>
        <end position="133"/>
    </location>
</feature>
<gene>
    <name evidence="2" type="ORF">TGDOM2_249190</name>
</gene>
<feature type="compositionally biased region" description="Polar residues" evidence="1">
    <location>
        <begin position="136"/>
        <end position="148"/>
    </location>
</feature>
<feature type="region of interest" description="Disordered" evidence="1">
    <location>
        <begin position="224"/>
        <end position="252"/>
    </location>
</feature>
<protein>
    <submittedName>
        <fullName evidence="2">AP2 domain transcription factor AP2XII-6</fullName>
    </submittedName>
</protein>
<reference evidence="2 3" key="1">
    <citation type="submission" date="2014-02" db="EMBL/GenBank/DDBJ databases">
        <authorList>
            <person name="Sibley D."/>
            <person name="Venepally P."/>
            <person name="Karamycheva S."/>
            <person name="Hadjithomas M."/>
            <person name="Khan A."/>
            <person name="Brunk B."/>
            <person name="Roos D."/>
            <person name="Caler E."/>
            <person name="Lorenzi H."/>
        </authorList>
    </citation>
    <scope>NUCLEOTIDE SEQUENCE [LARGE SCALE GENOMIC DNA]</scope>
    <source>
        <strain evidence="2 3">GAB2-2007-GAL-DOM2</strain>
    </source>
</reference>
<name>A0A086KPP4_TOXGO</name>
<comment type="caution">
    <text evidence="2">The sequence shown here is derived from an EMBL/GenBank/DDBJ whole genome shotgun (WGS) entry which is preliminary data.</text>
</comment>
<evidence type="ECO:0000313" key="2">
    <source>
        <dbReference type="EMBL" id="KFG46362.1"/>
    </source>
</evidence>
<dbReference type="Proteomes" id="UP000028837">
    <property type="component" value="Unassembled WGS sequence"/>
</dbReference>
<feature type="region of interest" description="Disordered" evidence="1">
    <location>
        <begin position="66"/>
        <end position="153"/>
    </location>
</feature>
<evidence type="ECO:0000313" key="3">
    <source>
        <dbReference type="Proteomes" id="UP000028837"/>
    </source>
</evidence>
<dbReference type="VEuPathDB" id="ToxoDB:TGDOM2_249190"/>
<dbReference type="AlphaFoldDB" id="A0A086KPP4"/>
<organism evidence="2 3">
    <name type="scientific">Toxoplasma gondii GAB2-2007-GAL-DOM2</name>
    <dbReference type="NCBI Taxonomy" id="1130820"/>
    <lineage>
        <taxon>Eukaryota</taxon>
        <taxon>Sar</taxon>
        <taxon>Alveolata</taxon>
        <taxon>Apicomplexa</taxon>
        <taxon>Conoidasida</taxon>
        <taxon>Coccidia</taxon>
        <taxon>Eucoccidiorida</taxon>
        <taxon>Eimeriorina</taxon>
        <taxon>Sarcocystidae</taxon>
        <taxon>Toxoplasma</taxon>
    </lineage>
</organism>
<dbReference type="EMBL" id="AHZU02000282">
    <property type="protein sequence ID" value="KFG46362.1"/>
    <property type="molecule type" value="Genomic_DNA"/>
</dbReference>
<dbReference type="OrthoDB" id="372114at2759"/>
<proteinExistence type="predicted"/>
<accession>A0A086KPP4</accession>
<evidence type="ECO:0000256" key="1">
    <source>
        <dbReference type="SAM" id="MobiDB-lite"/>
    </source>
</evidence>
<feature type="compositionally biased region" description="Polar residues" evidence="1">
    <location>
        <begin position="67"/>
        <end position="83"/>
    </location>
</feature>